<keyword evidence="2" id="KW-1185">Reference proteome</keyword>
<gene>
    <name evidence="1" type="ORF">NG743_18370</name>
</gene>
<dbReference type="EMBL" id="CP099464">
    <property type="protein sequence ID" value="UUO14002.1"/>
    <property type="molecule type" value="Genomic_DNA"/>
</dbReference>
<evidence type="ECO:0000313" key="2">
    <source>
        <dbReference type="Proteomes" id="UP001057561"/>
    </source>
</evidence>
<evidence type="ECO:0008006" key="3">
    <source>
        <dbReference type="Google" id="ProtNLM"/>
    </source>
</evidence>
<evidence type="ECO:0000313" key="1">
    <source>
        <dbReference type="EMBL" id="UUO14002.1"/>
    </source>
</evidence>
<accession>A0ABY5LPW4</accession>
<name>A0ABY5LPW4_9CYAN</name>
<sequence>MQVIKNNKLFSELSNEESAEMNGGAGAIRGAQAVAVFLTANGGAPLTPAQGVLASITTLA</sequence>
<dbReference type="RefSeq" id="WP_257120640.1">
    <property type="nucleotide sequence ID" value="NZ_CP099464.1"/>
</dbReference>
<dbReference type="Proteomes" id="UP001057561">
    <property type="component" value="Chromosome"/>
</dbReference>
<organism evidence="1 2">
    <name type="scientific">Dolichospermum heterosporum TAC447</name>
    <dbReference type="NCBI Taxonomy" id="747523"/>
    <lineage>
        <taxon>Bacteria</taxon>
        <taxon>Bacillati</taxon>
        <taxon>Cyanobacteriota</taxon>
        <taxon>Cyanophyceae</taxon>
        <taxon>Nostocales</taxon>
        <taxon>Aphanizomenonaceae</taxon>
        <taxon>Dolichospermum</taxon>
        <taxon>Dolichospermum heterosporum</taxon>
    </lineage>
</organism>
<proteinExistence type="predicted"/>
<protein>
    <recommendedName>
        <fullName evidence="3">Class IIb bacteriocin, lactobin A/cerein 7B family</fullName>
    </recommendedName>
</protein>
<reference evidence="1" key="1">
    <citation type="submission" date="2022-06" db="EMBL/GenBank/DDBJ databases">
        <title>Nostosin G and Spiroidesin B from the Cyanobacterium Dolichospermum sp. NIES-1697.</title>
        <authorList>
            <person name="Phan C.-S."/>
            <person name="Mehjabin J.J."/>
            <person name="Anas A.R.J."/>
            <person name="Hayasaka M."/>
            <person name="Onoki R."/>
            <person name="Wang J."/>
            <person name="Umezawa T."/>
            <person name="Washio K."/>
            <person name="Morikawa M."/>
            <person name="Okino T."/>
        </authorList>
    </citation>
    <scope>NUCLEOTIDE SEQUENCE</scope>
    <source>
        <strain evidence="1">NIES-1697</strain>
    </source>
</reference>